<name>A0AAV5GQE9_9BASI</name>
<evidence type="ECO:0008006" key="5">
    <source>
        <dbReference type="Google" id="ProtNLM"/>
    </source>
</evidence>
<keyword evidence="4" id="KW-1185">Reference proteome</keyword>
<evidence type="ECO:0000313" key="3">
    <source>
        <dbReference type="EMBL" id="GJN91740.1"/>
    </source>
</evidence>
<protein>
    <recommendedName>
        <fullName evidence="5">AB hydrolase-1 domain-containing protein</fullName>
    </recommendedName>
</protein>
<dbReference type="Proteomes" id="UP001342314">
    <property type="component" value="Unassembled WGS sequence"/>
</dbReference>
<reference evidence="3 4" key="1">
    <citation type="submission" date="2021-12" db="EMBL/GenBank/DDBJ databases">
        <title>High titer production of polyol ester of fatty acids by Rhodotorula paludigena BS15 towards product separation-free biomass refinery.</title>
        <authorList>
            <person name="Mano J."/>
            <person name="Ono H."/>
            <person name="Tanaka T."/>
            <person name="Naito K."/>
            <person name="Sushida H."/>
            <person name="Ike M."/>
            <person name="Tokuyasu K."/>
            <person name="Kitaoka M."/>
        </authorList>
    </citation>
    <scope>NUCLEOTIDE SEQUENCE [LARGE SCALE GENOMIC DNA]</scope>
    <source>
        <strain evidence="3 4">BS15</strain>
    </source>
</reference>
<accession>A0AAV5GQE9</accession>
<dbReference type="PRINTS" id="PR00412">
    <property type="entry name" value="EPOXHYDRLASE"/>
</dbReference>
<evidence type="ECO:0000256" key="2">
    <source>
        <dbReference type="ARBA" id="ARBA00038334"/>
    </source>
</evidence>
<dbReference type="PANTHER" id="PTHR43329">
    <property type="entry name" value="EPOXIDE HYDROLASE"/>
    <property type="match status" value="1"/>
</dbReference>
<dbReference type="GO" id="GO:0016787">
    <property type="term" value="F:hydrolase activity"/>
    <property type="evidence" value="ECO:0007669"/>
    <property type="project" value="UniProtKB-KW"/>
</dbReference>
<evidence type="ECO:0000256" key="1">
    <source>
        <dbReference type="ARBA" id="ARBA00022801"/>
    </source>
</evidence>
<dbReference type="Gene3D" id="3.40.50.1820">
    <property type="entry name" value="alpha/beta hydrolase"/>
    <property type="match status" value="2"/>
</dbReference>
<dbReference type="InterPro" id="IPR029058">
    <property type="entry name" value="AB_hydrolase_fold"/>
</dbReference>
<dbReference type="EMBL" id="BQKY01000009">
    <property type="protein sequence ID" value="GJN91740.1"/>
    <property type="molecule type" value="Genomic_DNA"/>
</dbReference>
<comment type="caution">
    <text evidence="3">The sequence shown here is derived from an EMBL/GenBank/DDBJ whole genome shotgun (WGS) entry which is preliminary data.</text>
</comment>
<dbReference type="InterPro" id="IPR000639">
    <property type="entry name" value="Epox_hydrolase-like"/>
</dbReference>
<evidence type="ECO:0000313" key="4">
    <source>
        <dbReference type="Proteomes" id="UP001342314"/>
    </source>
</evidence>
<keyword evidence="1" id="KW-0378">Hydrolase</keyword>
<gene>
    <name evidence="3" type="ORF">Rhopal_004763-T1</name>
</gene>
<proteinExistence type="inferred from homology"/>
<dbReference type="SUPFAM" id="SSF53474">
    <property type="entry name" value="alpha/beta-Hydrolases"/>
    <property type="match status" value="1"/>
</dbReference>
<organism evidence="3 4">
    <name type="scientific">Rhodotorula paludigena</name>
    <dbReference type="NCBI Taxonomy" id="86838"/>
    <lineage>
        <taxon>Eukaryota</taxon>
        <taxon>Fungi</taxon>
        <taxon>Dikarya</taxon>
        <taxon>Basidiomycota</taxon>
        <taxon>Pucciniomycotina</taxon>
        <taxon>Microbotryomycetes</taxon>
        <taxon>Sporidiobolales</taxon>
        <taxon>Sporidiobolaceae</taxon>
        <taxon>Rhodotorula</taxon>
    </lineage>
</organism>
<sequence length="282" mass="31351">MHRTDAIATLKSGIRLEYVVAAPDDTKSVKETLPLARAGLRVVAPSYRGAGNSSADAQTGHDKFTLARDIYELLTTTLALDSFVVLYRARHWLDGRNGVCPGTSLYRKSTTDPEMILGRTFHFALHQSRGLGEILTEGKEDVYLKHFYERLSYNPTFLSHADLAYYFSTFRRAGKMAAGFEVYRSFEQDHREMLEVVKKQGKLPTSLPVLSTGGQESSFTKPLGEAMKELAENVTATGGIPHAGHWIAEENPHVFVEEVLGFLKKQQMVQSPSQDKSTLPPS</sequence>
<comment type="similarity">
    <text evidence="2">Belongs to the AB hydrolase superfamily. Epoxide hydrolase family.</text>
</comment>
<dbReference type="AlphaFoldDB" id="A0AAV5GQE9"/>